<proteinExistence type="predicted"/>
<feature type="signal peptide" evidence="1">
    <location>
        <begin position="1"/>
        <end position="19"/>
    </location>
</feature>
<dbReference type="Pfam" id="PF00404">
    <property type="entry name" value="Dockerin_1"/>
    <property type="match status" value="1"/>
</dbReference>
<accession>A0ABW3CWQ3</accession>
<dbReference type="RefSeq" id="WP_386405911.1">
    <property type="nucleotide sequence ID" value="NZ_JBHTJH010000004.1"/>
</dbReference>
<dbReference type="Proteomes" id="UP001596978">
    <property type="component" value="Unassembled WGS sequence"/>
</dbReference>
<dbReference type="Gene3D" id="1.10.1330.10">
    <property type="entry name" value="Dockerin domain"/>
    <property type="match status" value="1"/>
</dbReference>
<dbReference type="PROSITE" id="PS51766">
    <property type="entry name" value="DOCKERIN"/>
    <property type="match status" value="1"/>
</dbReference>
<reference evidence="4" key="1">
    <citation type="journal article" date="2019" name="Int. J. Syst. Evol. Microbiol.">
        <title>The Global Catalogue of Microorganisms (GCM) 10K type strain sequencing project: providing services to taxonomists for standard genome sequencing and annotation.</title>
        <authorList>
            <consortium name="The Broad Institute Genomics Platform"/>
            <consortium name="The Broad Institute Genome Sequencing Center for Infectious Disease"/>
            <person name="Wu L."/>
            <person name="Ma J."/>
        </authorList>
    </citation>
    <scope>NUCLEOTIDE SEQUENCE [LARGE SCALE GENOMIC DNA]</scope>
    <source>
        <strain evidence="4">CCUG 62952</strain>
    </source>
</reference>
<protein>
    <submittedName>
        <fullName evidence="3">Dockerin type I domain-containing protein</fullName>
    </submittedName>
</protein>
<keyword evidence="4" id="KW-1185">Reference proteome</keyword>
<evidence type="ECO:0000256" key="1">
    <source>
        <dbReference type="SAM" id="SignalP"/>
    </source>
</evidence>
<dbReference type="InterPro" id="IPR002105">
    <property type="entry name" value="Dockerin_1_rpt"/>
</dbReference>
<organism evidence="3 4">
    <name type="scientific">Sungkyunkwania multivorans</name>
    <dbReference type="NCBI Taxonomy" id="1173618"/>
    <lineage>
        <taxon>Bacteria</taxon>
        <taxon>Pseudomonadati</taxon>
        <taxon>Bacteroidota</taxon>
        <taxon>Flavobacteriia</taxon>
        <taxon>Flavobacteriales</taxon>
        <taxon>Flavobacteriaceae</taxon>
        <taxon>Sungkyunkwania</taxon>
    </lineage>
</organism>
<name>A0ABW3CWQ3_9FLAO</name>
<dbReference type="InterPro" id="IPR036439">
    <property type="entry name" value="Dockerin_dom_sf"/>
</dbReference>
<dbReference type="EMBL" id="JBHTJH010000004">
    <property type="protein sequence ID" value="MFD0861940.1"/>
    <property type="molecule type" value="Genomic_DNA"/>
</dbReference>
<comment type="caution">
    <text evidence="3">The sequence shown here is derived from an EMBL/GenBank/DDBJ whole genome shotgun (WGS) entry which is preliminary data.</text>
</comment>
<evidence type="ECO:0000313" key="4">
    <source>
        <dbReference type="Proteomes" id="UP001596978"/>
    </source>
</evidence>
<sequence>MRKITFFLAAVLTAGSLMAQSIERQVVASAGSTISNGSITMDFTVGELAVSTISNGSITLTQGFQQGDAIMILLNARVLLQGAMLNSAVAAEMTDAIRTIVPTTSPYTDMLTVDAGVFNDNGNSDNIVDWVWVELRDANDASIMVDARSALIQKDGDIVDVDGVSPITFEQPADNYYAVVNHRNHLGIRTASTIALSTTNTFIDLSSNTASVAGGTNALASVSGGKFALIVGDYNGDGQVQNTDINAMRALLGTAGYDAADMNMDGQIQLTDINLAARPNNGKGEQF</sequence>
<dbReference type="PROSITE" id="PS00018">
    <property type="entry name" value="EF_HAND_1"/>
    <property type="match status" value="2"/>
</dbReference>
<dbReference type="InterPro" id="IPR018247">
    <property type="entry name" value="EF_Hand_1_Ca_BS"/>
</dbReference>
<keyword evidence="1" id="KW-0732">Signal</keyword>
<feature type="chain" id="PRO_5047422615" evidence="1">
    <location>
        <begin position="20"/>
        <end position="287"/>
    </location>
</feature>
<gene>
    <name evidence="3" type="ORF">ACFQ1M_06955</name>
</gene>
<dbReference type="InterPro" id="IPR016134">
    <property type="entry name" value="Dockerin_dom"/>
</dbReference>
<evidence type="ECO:0000259" key="2">
    <source>
        <dbReference type="PROSITE" id="PS51766"/>
    </source>
</evidence>
<dbReference type="SUPFAM" id="SSF63446">
    <property type="entry name" value="Type I dockerin domain"/>
    <property type="match status" value="1"/>
</dbReference>
<evidence type="ECO:0000313" key="3">
    <source>
        <dbReference type="EMBL" id="MFD0861940.1"/>
    </source>
</evidence>
<feature type="domain" description="Dockerin" evidence="2">
    <location>
        <begin position="227"/>
        <end position="287"/>
    </location>
</feature>